<keyword evidence="2" id="KW-0732">Signal</keyword>
<feature type="compositionally biased region" description="Low complexity" evidence="1">
    <location>
        <begin position="40"/>
        <end position="63"/>
    </location>
</feature>
<feature type="signal peptide" evidence="2">
    <location>
        <begin position="1"/>
        <end position="35"/>
    </location>
</feature>
<evidence type="ECO:0000256" key="2">
    <source>
        <dbReference type="SAM" id="SignalP"/>
    </source>
</evidence>
<dbReference type="RefSeq" id="WP_009717229.1">
    <property type="nucleotide sequence ID" value="NZ_GG657754.1"/>
</dbReference>
<accession>D9WGN7</accession>
<dbReference type="Pfam" id="PF14016">
    <property type="entry name" value="DUF4232"/>
    <property type="match status" value="1"/>
</dbReference>
<feature type="domain" description="DUF4232" evidence="3">
    <location>
        <begin position="71"/>
        <end position="193"/>
    </location>
</feature>
<evidence type="ECO:0000313" key="4">
    <source>
        <dbReference type="EMBL" id="EFL25425.1"/>
    </source>
</evidence>
<organism evidence="4 5">
    <name type="scientific">Streptomyces himastatinicus ATCC 53653</name>
    <dbReference type="NCBI Taxonomy" id="457427"/>
    <lineage>
        <taxon>Bacteria</taxon>
        <taxon>Bacillati</taxon>
        <taxon>Actinomycetota</taxon>
        <taxon>Actinomycetes</taxon>
        <taxon>Kitasatosporales</taxon>
        <taxon>Streptomycetaceae</taxon>
        <taxon>Streptomyces</taxon>
        <taxon>Streptomyces violaceusniger group</taxon>
    </lineage>
</organism>
<evidence type="ECO:0000313" key="5">
    <source>
        <dbReference type="Proteomes" id="UP000003963"/>
    </source>
</evidence>
<name>D9WGN7_9ACTN</name>
<sequence length="199" mass="19496">MSLRISIRNARKVATAAVVATAALGLTACQGNANAQGDTSSAASSSSSGSGSSSGDSIGSKAGSAGGSGACKTSQLGFRTSHGMGEGILNISLKNNGSATCTLQGFPGADLKGKDGTVSAERSDLDAPKTSIKPGEETGFALYYPSNDSGGSGVTFTKLIVTPPNETHSSSLPVSINVPVSDGSGPAIKVDPVGSGKWG</sequence>
<dbReference type="PROSITE" id="PS51257">
    <property type="entry name" value="PROKAR_LIPOPROTEIN"/>
    <property type="match status" value="1"/>
</dbReference>
<dbReference type="HOGENOM" id="CLU_079632_1_0_11"/>
<dbReference type="STRING" id="457427.SSOG_05139"/>
<keyword evidence="5" id="KW-1185">Reference proteome</keyword>
<dbReference type="InterPro" id="IPR025326">
    <property type="entry name" value="DUF4232"/>
</dbReference>
<feature type="chain" id="PRO_5003131204" evidence="2">
    <location>
        <begin position="36"/>
        <end position="199"/>
    </location>
</feature>
<dbReference type="Proteomes" id="UP000003963">
    <property type="component" value="Unassembled WGS sequence"/>
</dbReference>
<gene>
    <name evidence="4" type="ORF">SSOG_05139</name>
</gene>
<dbReference type="AlphaFoldDB" id="D9WGN7"/>
<evidence type="ECO:0000259" key="3">
    <source>
        <dbReference type="Pfam" id="PF14016"/>
    </source>
</evidence>
<feature type="region of interest" description="Disordered" evidence="1">
    <location>
        <begin position="35"/>
        <end position="68"/>
    </location>
</feature>
<reference evidence="4 5" key="1">
    <citation type="submission" date="2009-02" db="EMBL/GenBank/DDBJ databases">
        <title>Annotation of Streptomyces hygroscopicus strain ATCC 53653.</title>
        <authorList>
            <consortium name="The Broad Institute Genome Sequencing Platform"/>
            <consortium name="Broad Institute Microbial Sequencing Center"/>
            <person name="Fischbach M."/>
            <person name="Godfrey P."/>
            <person name="Ward D."/>
            <person name="Young S."/>
            <person name="Zeng Q."/>
            <person name="Koehrsen M."/>
            <person name="Alvarado L."/>
            <person name="Berlin A.M."/>
            <person name="Bochicchio J."/>
            <person name="Borenstein D."/>
            <person name="Chapman S.B."/>
            <person name="Chen Z."/>
            <person name="Engels R."/>
            <person name="Freedman E."/>
            <person name="Gellesch M."/>
            <person name="Goldberg J."/>
            <person name="Griggs A."/>
            <person name="Gujja S."/>
            <person name="Heilman E.R."/>
            <person name="Heiman D.I."/>
            <person name="Hepburn T.A."/>
            <person name="Howarth C."/>
            <person name="Jen D."/>
            <person name="Larson L."/>
            <person name="Lewis B."/>
            <person name="Mehta T."/>
            <person name="Park D."/>
            <person name="Pearson M."/>
            <person name="Richards J."/>
            <person name="Roberts A."/>
            <person name="Saif S."/>
            <person name="Shea T.D."/>
            <person name="Shenoy N."/>
            <person name="Sisk P."/>
            <person name="Stolte C."/>
            <person name="Sykes S.N."/>
            <person name="Thomson T."/>
            <person name="Walk T."/>
            <person name="White J."/>
            <person name="Yandava C."/>
            <person name="Straight P."/>
            <person name="Clardy J."/>
            <person name="Hung D."/>
            <person name="Kolter R."/>
            <person name="Mekalanos J."/>
            <person name="Walker S."/>
            <person name="Walsh C.T."/>
            <person name="Wieland-Brown L.C."/>
            <person name="Haas B."/>
            <person name="Nusbaum C."/>
            <person name="Birren B."/>
        </authorList>
    </citation>
    <scope>NUCLEOTIDE SEQUENCE [LARGE SCALE GENOMIC DNA]</scope>
    <source>
        <strain evidence="4 5">ATCC 53653</strain>
    </source>
</reference>
<proteinExistence type="predicted"/>
<feature type="compositionally biased region" description="Polar residues" evidence="1">
    <location>
        <begin position="164"/>
        <end position="174"/>
    </location>
</feature>
<dbReference type="EMBL" id="GG657754">
    <property type="protein sequence ID" value="EFL25425.1"/>
    <property type="molecule type" value="Genomic_DNA"/>
</dbReference>
<evidence type="ECO:0000256" key="1">
    <source>
        <dbReference type="SAM" id="MobiDB-lite"/>
    </source>
</evidence>
<feature type="region of interest" description="Disordered" evidence="1">
    <location>
        <begin position="164"/>
        <end position="199"/>
    </location>
</feature>
<dbReference type="OrthoDB" id="3480105at2"/>
<protein>
    <submittedName>
        <fullName evidence="4">Putative glycine-rich secreted protein</fullName>
    </submittedName>
</protein>